<gene>
    <name evidence="1" type="ORF">J2S17_002655</name>
</gene>
<evidence type="ECO:0000313" key="1">
    <source>
        <dbReference type="EMBL" id="MDQ0270770.1"/>
    </source>
</evidence>
<reference evidence="1 2" key="1">
    <citation type="submission" date="2023-07" db="EMBL/GenBank/DDBJ databases">
        <title>Genomic Encyclopedia of Type Strains, Phase IV (KMG-IV): sequencing the most valuable type-strain genomes for metagenomic binning, comparative biology and taxonomic classification.</title>
        <authorList>
            <person name="Goeker M."/>
        </authorList>
    </citation>
    <scope>NUCLEOTIDE SEQUENCE [LARGE SCALE GENOMIC DNA]</scope>
    <source>
        <strain evidence="1 2">DSM 23494</strain>
    </source>
</reference>
<dbReference type="RefSeq" id="WP_307475464.1">
    <property type="nucleotide sequence ID" value="NZ_JAUSUB010000010.1"/>
</dbReference>
<dbReference type="Proteomes" id="UP001238088">
    <property type="component" value="Unassembled WGS sequence"/>
</dbReference>
<organism evidence="1 2">
    <name type="scientific">Cytobacillus purgationiresistens</name>
    <dbReference type="NCBI Taxonomy" id="863449"/>
    <lineage>
        <taxon>Bacteria</taxon>
        <taxon>Bacillati</taxon>
        <taxon>Bacillota</taxon>
        <taxon>Bacilli</taxon>
        <taxon>Bacillales</taxon>
        <taxon>Bacillaceae</taxon>
        <taxon>Cytobacillus</taxon>
    </lineage>
</organism>
<dbReference type="EMBL" id="JAUSUB010000010">
    <property type="protein sequence ID" value="MDQ0270770.1"/>
    <property type="molecule type" value="Genomic_DNA"/>
</dbReference>
<keyword evidence="2" id="KW-1185">Reference proteome</keyword>
<name>A0ABU0AL48_9BACI</name>
<comment type="caution">
    <text evidence="1">The sequence shown here is derived from an EMBL/GenBank/DDBJ whole genome shotgun (WGS) entry which is preliminary data.</text>
</comment>
<protein>
    <submittedName>
        <fullName evidence="1">Uncharacterized protein</fullName>
    </submittedName>
</protein>
<accession>A0ABU0AL48</accession>
<sequence>MMARLFFAGLTILLALVSIGLMVRGFYIVASLTLTAAAVFLLNEGGNDKWRN</sequence>
<evidence type="ECO:0000313" key="2">
    <source>
        <dbReference type="Proteomes" id="UP001238088"/>
    </source>
</evidence>
<proteinExistence type="predicted"/>